<protein>
    <submittedName>
        <fullName evidence="1">Uncharacterized protein</fullName>
    </submittedName>
</protein>
<proteinExistence type="predicted"/>
<name>A0A6J5MS57_9CAUD</name>
<reference evidence="1" key="1">
    <citation type="submission" date="2020-04" db="EMBL/GenBank/DDBJ databases">
        <authorList>
            <person name="Chiriac C."/>
            <person name="Salcher M."/>
            <person name="Ghai R."/>
            <person name="Kavagutti S V."/>
        </authorList>
    </citation>
    <scope>NUCLEOTIDE SEQUENCE</scope>
</reference>
<evidence type="ECO:0000313" key="1">
    <source>
        <dbReference type="EMBL" id="CAB4148687.1"/>
    </source>
</evidence>
<sequence>MTEHEAIIILTYYNDWRMGEDIPMQEPAVITEALKTIIYAYYKRTK</sequence>
<gene>
    <name evidence="1" type="ORF">UFOVP528_17</name>
</gene>
<accession>A0A6J5MS57</accession>
<organism evidence="1">
    <name type="scientific">uncultured Caudovirales phage</name>
    <dbReference type="NCBI Taxonomy" id="2100421"/>
    <lineage>
        <taxon>Viruses</taxon>
        <taxon>Duplodnaviria</taxon>
        <taxon>Heunggongvirae</taxon>
        <taxon>Uroviricota</taxon>
        <taxon>Caudoviricetes</taxon>
        <taxon>Peduoviridae</taxon>
        <taxon>Maltschvirus</taxon>
        <taxon>Maltschvirus maltsch</taxon>
    </lineage>
</organism>
<dbReference type="EMBL" id="LR796508">
    <property type="protein sequence ID" value="CAB4148687.1"/>
    <property type="molecule type" value="Genomic_DNA"/>
</dbReference>